<evidence type="ECO:0000313" key="2">
    <source>
        <dbReference type="EMBL" id="CAE8585522.1"/>
    </source>
</evidence>
<evidence type="ECO:0000256" key="1">
    <source>
        <dbReference type="SAM" id="MobiDB-lite"/>
    </source>
</evidence>
<keyword evidence="3" id="KW-1185">Reference proteome</keyword>
<feature type="compositionally biased region" description="Basic and acidic residues" evidence="1">
    <location>
        <begin position="23"/>
        <end position="34"/>
    </location>
</feature>
<feature type="non-terminal residue" evidence="2">
    <location>
        <position position="1"/>
    </location>
</feature>
<dbReference type="Proteomes" id="UP000654075">
    <property type="component" value="Unassembled WGS sequence"/>
</dbReference>
<gene>
    <name evidence="2" type="ORF">PGLA1383_LOCUS4429</name>
</gene>
<dbReference type="AlphaFoldDB" id="A0A813DIV4"/>
<name>A0A813DIV4_POLGL</name>
<reference evidence="2" key="1">
    <citation type="submission" date="2021-02" db="EMBL/GenBank/DDBJ databases">
        <authorList>
            <person name="Dougan E. K."/>
            <person name="Rhodes N."/>
            <person name="Thang M."/>
            <person name="Chan C."/>
        </authorList>
    </citation>
    <scope>NUCLEOTIDE SEQUENCE</scope>
</reference>
<sequence length="102" mass="10646">MAAVAHELSRGSSGPMSELPIGDDAHLLEDRSAEELPGPSSPGPRADEPEPLSPLSAPAEEELKGSACGSARHSPSRRLSRLLSREVPDPERVSGTPCEVLA</sequence>
<organism evidence="2 3">
    <name type="scientific">Polarella glacialis</name>
    <name type="common">Dinoflagellate</name>
    <dbReference type="NCBI Taxonomy" id="89957"/>
    <lineage>
        <taxon>Eukaryota</taxon>
        <taxon>Sar</taxon>
        <taxon>Alveolata</taxon>
        <taxon>Dinophyceae</taxon>
        <taxon>Suessiales</taxon>
        <taxon>Suessiaceae</taxon>
        <taxon>Polarella</taxon>
    </lineage>
</organism>
<dbReference type="EMBL" id="CAJNNV010001662">
    <property type="protein sequence ID" value="CAE8585522.1"/>
    <property type="molecule type" value="Genomic_DNA"/>
</dbReference>
<protein>
    <submittedName>
        <fullName evidence="2">Uncharacterized protein</fullName>
    </submittedName>
</protein>
<comment type="caution">
    <text evidence="2">The sequence shown here is derived from an EMBL/GenBank/DDBJ whole genome shotgun (WGS) entry which is preliminary data.</text>
</comment>
<feature type="region of interest" description="Disordered" evidence="1">
    <location>
        <begin position="1"/>
        <end position="102"/>
    </location>
</feature>
<feature type="compositionally biased region" description="Basic and acidic residues" evidence="1">
    <location>
        <begin position="83"/>
        <end position="92"/>
    </location>
</feature>
<proteinExistence type="predicted"/>
<accession>A0A813DIV4</accession>
<evidence type="ECO:0000313" key="3">
    <source>
        <dbReference type="Proteomes" id="UP000654075"/>
    </source>
</evidence>